<dbReference type="SUPFAM" id="SSF52402">
    <property type="entry name" value="Adenine nucleotide alpha hydrolases-like"/>
    <property type="match status" value="1"/>
</dbReference>
<gene>
    <name evidence="2" type="ORF">B0I29_11544</name>
</gene>
<sequence>MHRGLVTDSKVILGISSSPAGLAALRFAVNVARERDVSLWAVRSWVLTSSPRSPQIWAWEQAMEADARRFVHAAFHDALGAVPRDVSLIVRTPPGGAGAALAGYATDEDDLIVVGASRSRWWLRPVVRDALCPVVTVPPPVLARLSGRRLAREAATALSRGAAGLRS</sequence>
<evidence type="ECO:0000259" key="1">
    <source>
        <dbReference type="Pfam" id="PF00582"/>
    </source>
</evidence>
<dbReference type="Proteomes" id="UP000249341">
    <property type="component" value="Unassembled WGS sequence"/>
</dbReference>
<dbReference type="Pfam" id="PF00582">
    <property type="entry name" value="Usp"/>
    <property type="match status" value="1"/>
</dbReference>
<dbReference type="EMBL" id="QLMJ01000015">
    <property type="protein sequence ID" value="RAK31238.1"/>
    <property type="molecule type" value="Genomic_DNA"/>
</dbReference>
<evidence type="ECO:0000313" key="3">
    <source>
        <dbReference type="Proteomes" id="UP000249341"/>
    </source>
</evidence>
<comment type="caution">
    <text evidence="2">The sequence shown here is derived from an EMBL/GenBank/DDBJ whole genome shotgun (WGS) entry which is preliminary data.</text>
</comment>
<proteinExistence type="predicted"/>
<evidence type="ECO:0000313" key="2">
    <source>
        <dbReference type="EMBL" id="RAK31238.1"/>
    </source>
</evidence>
<dbReference type="Gene3D" id="3.40.50.12370">
    <property type="match status" value="1"/>
</dbReference>
<protein>
    <submittedName>
        <fullName evidence="2">Universal stress protein family protein</fullName>
    </submittedName>
</protein>
<keyword evidence="3" id="KW-1185">Reference proteome</keyword>
<organism evidence="2 3">
    <name type="scientific">Actinoplanes lutulentus</name>
    <dbReference type="NCBI Taxonomy" id="1287878"/>
    <lineage>
        <taxon>Bacteria</taxon>
        <taxon>Bacillati</taxon>
        <taxon>Actinomycetota</taxon>
        <taxon>Actinomycetes</taxon>
        <taxon>Micromonosporales</taxon>
        <taxon>Micromonosporaceae</taxon>
        <taxon>Actinoplanes</taxon>
    </lineage>
</organism>
<dbReference type="InterPro" id="IPR006016">
    <property type="entry name" value="UspA"/>
</dbReference>
<name>A0A327Z9K1_9ACTN</name>
<reference evidence="2 3" key="1">
    <citation type="submission" date="2018-06" db="EMBL/GenBank/DDBJ databases">
        <title>Genomic Encyclopedia of Type Strains, Phase III (KMG-III): the genomes of soil and plant-associated and newly described type strains.</title>
        <authorList>
            <person name="Whitman W."/>
        </authorList>
    </citation>
    <scope>NUCLEOTIDE SEQUENCE [LARGE SCALE GENOMIC DNA]</scope>
    <source>
        <strain evidence="2 3">CGMCC 4.7090</strain>
    </source>
</reference>
<accession>A0A327Z9K1</accession>
<feature type="domain" description="UspA" evidence="1">
    <location>
        <begin position="10"/>
        <end position="138"/>
    </location>
</feature>
<dbReference type="AlphaFoldDB" id="A0A327Z9K1"/>